<dbReference type="InterPro" id="IPR004563">
    <property type="entry name" value="Apolipo_AcylTrfase"/>
</dbReference>
<comment type="similarity">
    <text evidence="8">Belongs to the CN hydrolase family. Apolipoprotein N-acyltransferase subfamily.</text>
</comment>
<proteinExistence type="inferred from homology"/>
<dbReference type="GO" id="GO:0016410">
    <property type="term" value="F:N-acyltransferase activity"/>
    <property type="evidence" value="ECO:0007669"/>
    <property type="project" value="UniProtKB-UniRule"/>
</dbReference>
<dbReference type="HAMAP" id="MF_01148">
    <property type="entry name" value="Lnt"/>
    <property type="match status" value="1"/>
</dbReference>
<keyword evidence="4 8" id="KW-0812">Transmembrane</keyword>
<keyword evidence="10" id="KW-0449">Lipoprotein</keyword>
<dbReference type="InterPro" id="IPR003010">
    <property type="entry name" value="C-N_Hydrolase"/>
</dbReference>
<evidence type="ECO:0000256" key="7">
    <source>
        <dbReference type="ARBA" id="ARBA00023315"/>
    </source>
</evidence>
<keyword evidence="7 8" id="KW-0012">Acyltransferase</keyword>
<dbReference type="PANTHER" id="PTHR38686:SF1">
    <property type="entry name" value="APOLIPOPROTEIN N-ACYLTRANSFERASE"/>
    <property type="match status" value="1"/>
</dbReference>
<feature type="transmembrane region" description="Helical" evidence="8">
    <location>
        <begin position="52"/>
        <end position="71"/>
    </location>
</feature>
<keyword evidence="3 8" id="KW-0808">Transferase</keyword>
<organism evidence="10 11">
    <name type="scientific">Candidatus Syntrophonatronum acetioxidans</name>
    <dbReference type="NCBI Taxonomy" id="1795816"/>
    <lineage>
        <taxon>Bacteria</taxon>
        <taxon>Bacillati</taxon>
        <taxon>Bacillota</taxon>
        <taxon>Clostridia</taxon>
        <taxon>Eubacteriales</taxon>
        <taxon>Syntrophomonadaceae</taxon>
        <taxon>Candidatus Syntrophonatronum</taxon>
    </lineage>
</organism>
<comment type="catalytic activity">
    <reaction evidence="8">
        <text>N-terminal S-1,2-diacyl-sn-glyceryl-L-cysteinyl-[lipoprotein] + a glycerophospholipid = N-acyl-S-1,2-diacyl-sn-glyceryl-L-cysteinyl-[lipoprotein] + a 2-acyl-sn-glycero-3-phospholipid + H(+)</text>
        <dbReference type="Rhea" id="RHEA:48228"/>
        <dbReference type="Rhea" id="RHEA-COMP:14681"/>
        <dbReference type="Rhea" id="RHEA-COMP:14684"/>
        <dbReference type="ChEBI" id="CHEBI:15378"/>
        <dbReference type="ChEBI" id="CHEBI:136912"/>
        <dbReference type="ChEBI" id="CHEBI:140656"/>
        <dbReference type="ChEBI" id="CHEBI:140657"/>
        <dbReference type="ChEBI" id="CHEBI:140660"/>
        <dbReference type="EC" id="2.3.1.269"/>
    </reaction>
</comment>
<comment type="function">
    <text evidence="8">Catalyzes the phospholipid dependent N-acylation of the N-terminal cysteine of apolipoprotein, the last step in lipoprotein maturation.</text>
</comment>
<dbReference type="Proteomes" id="UP000285138">
    <property type="component" value="Unassembled WGS sequence"/>
</dbReference>
<evidence type="ECO:0000259" key="9">
    <source>
        <dbReference type="PROSITE" id="PS50263"/>
    </source>
</evidence>
<dbReference type="Gene3D" id="3.60.110.10">
    <property type="entry name" value="Carbon-nitrogen hydrolase"/>
    <property type="match status" value="1"/>
</dbReference>
<comment type="caution">
    <text evidence="10">The sequence shown here is derived from an EMBL/GenBank/DDBJ whole genome shotgun (WGS) entry which is preliminary data.</text>
</comment>
<keyword evidence="6 8" id="KW-0472">Membrane</keyword>
<comment type="subcellular location">
    <subcellularLocation>
        <location evidence="1 8">Cell membrane</location>
        <topology evidence="1 8">Multi-pass membrane protein</topology>
    </subcellularLocation>
</comment>
<evidence type="ECO:0000256" key="6">
    <source>
        <dbReference type="ARBA" id="ARBA00023136"/>
    </source>
</evidence>
<dbReference type="GO" id="GO:0042158">
    <property type="term" value="P:lipoprotein biosynthetic process"/>
    <property type="evidence" value="ECO:0007669"/>
    <property type="project" value="UniProtKB-UniRule"/>
</dbReference>
<accession>A0A424YAY9</accession>
<reference evidence="10 11" key="1">
    <citation type="submission" date="2018-08" db="EMBL/GenBank/DDBJ databases">
        <title>The metabolism and importance of syntrophic acetate oxidation coupled to methane or sulfide production in haloalkaline environments.</title>
        <authorList>
            <person name="Timmers P.H.A."/>
            <person name="Vavourakis C.D."/>
            <person name="Sorokin D.Y."/>
            <person name="Sinninghe Damste J.S."/>
            <person name="Muyzer G."/>
            <person name="Stams A.J.M."/>
            <person name="Plugge C.M."/>
        </authorList>
    </citation>
    <scope>NUCLEOTIDE SEQUENCE [LARGE SCALE GENOMIC DNA]</scope>
    <source>
        <strain evidence="10">MSAO_Bac1</strain>
    </source>
</reference>
<sequence>MPKYIKYFLPLLTALLLVISFPRWDQGYLAWAALLPLFFFCYQEINWKESLGGGLLCGLVFFLFVSAYMVYSMDFFFPRYFGLLVVLAIALYSAFFFALFSLGLFFFLRQPSKLLLILGSSSLWVILEYVRSSGILGHTGGFLGYSQSIYPGVLQVTALYGYWGLPFLMVMFQGIIFLFLKERFKENQRGQEGNKKGDTREGLIKRKGQKKGFSWEPGVYLFLFFLLLGTGLFLPSTFPLEKREKPLKIALLQGNIPHHRIVKARYARDNFTHYLDFSKKAREKYGSLDLIVWPELVLSRNTARVYPRSYNLVAQKARELDTPLLIGSYYQEREKEQEFNSIFLQKPGDPFGKSQRYDKIRLVPFAEHLEIPEIVENFFDLKVALGTYTPGEEVKVFNMEGKLLGGVICFESYFPRPALDMIRRGAEHIFILTNNALFLDSNGLEQHARVAAVRAAETGVGFTQVANTGYTLSYNYRGEEVLSLPRRVEGIAFLETDFTRRNTLYRQWGDYFVYLCFLVLGTSGIYLYKNYEK</sequence>
<feature type="transmembrane region" description="Helical" evidence="8">
    <location>
        <begin position="219"/>
        <end position="238"/>
    </location>
</feature>
<dbReference type="CDD" id="cd07571">
    <property type="entry name" value="ALP_N-acyl_transferase"/>
    <property type="match status" value="1"/>
</dbReference>
<feature type="transmembrane region" description="Helical" evidence="8">
    <location>
        <begin position="160"/>
        <end position="180"/>
    </location>
</feature>
<name>A0A424YAY9_9FIRM</name>
<dbReference type="PROSITE" id="PS50263">
    <property type="entry name" value="CN_HYDROLASE"/>
    <property type="match status" value="1"/>
</dbReference>
<feature type="transmembrane region" description="Helical" evidence="8">
    <location>
        <begin position="28"/>
        <end position="45"/>
    </location>
</feature>
<dbReference type="AlphaFoldDB" id="A0A424YAY9"/>
<dbReference type="EMBL" id="QZAA01000231">
    <property type="protein sequence ID" value="RQD73918.1"/>
    <property type="molecule type" value="Genomic_DNA"/>
</dbReference>
<dbReference type="Pfam" id="PF20154">
    <property type="entry name" value="LNT_N"/>
    <property type="match status" value="1"/>
</dbReference>
<dbReference type="UniPathway" id="UPA00666"/>
<feature type="transmembrane region" description="Helical" evidence="8">
    <location>
        <begin position="511"/>
        <end position="528"/>
    </location>
</feature>
<feature type="transmembrane region" description="Helical" evidence="8">
    <location>
        <begin position="7"/>
        <end position="22"/>
    </location>
</feature>
<keyword evidence="2 8" id="KW-1003">Cell membrane</keyword>
<evidence type="ECO:0000256" key="3">
    <source>
        <dbReference type="ARBA" id="ARBA00022679"/>
    </source>
</evidence>
<evidence type="ECO:0000256" key="5">
    <source>
        <dbReference type="ARBA" id="ARBA00022989"/>
    </source>
</evidence>
<keyword evidence="5 8" id="KW-1133">Transmembrane helix</keyword>
<dbReference type="InterPro" id="IPR036526">
    <property type="entry name" value="C-N_Hydrolase_sf"/>
</dbReference>
<dbReference type="SUPFAM" id="SSF56317">
    <property type="entry name" value="Carbon-nitrogen hydrolase"/>
    <property type="match status" value="1"/>
</dbReference>
<evidence type="ECO:0000313" key="10">
    <source>
        <dbReference type="EMBL" id="RQD73918.1"/>
    </source>
</evidence>
<evidence type="ECO:0000256" key="4">
    <source>
        <dbReference type="ARBA" id="ARBA00022692"/>
    </source>
</evidence>
<evidence type="ECO:0000256" key="2">
    <source>
        <dbReference type="ARBA" id="ARBA00022475"/>
    </source>
</evidence>
<feature type="domain" description="CN hydrolase" evidence="9">
    <location>
        <begin position="252"/>
        <end position="498"/>
    </location>
</feature>
<evidence type="ECO:0000256" key="8">
    <source>
        <dbReference type="HAMAP-Rule" id="MF_01148"/>
    </source>
</evidence>
<dbReference type="Pfam" id="PF00795">
    <property type="entry name" value="CN_hydrolase"/>
    <property type="match status" value="1"/>
</dbReference>
<dbReference type="EC" id="2.3.1.269" evidence="8"/>
<dbReference type="InterPro" id="IPR045378">
    <property type="entry name" value="LNT_N"/>
</dbReference>
<gene>
    <name evidence="8 10" type="primary">lnt</name>
    <name evidence="10" type="ORF">D5R97_08600</name>
</gene>
<dbReference type="NCBIfam" id="TIGR00546">
    <property type="entry name" value="lnt"/>
    <property type="match status" value="1"/>
</dbReference>
<dbReference type="PANTHER" id="PTHR38686">
    <property type="entry name" value="APOLIPOPROTEIN N-ACYLTRANSFERASE"/>
    <property type="match status" value="1"/>
</dbReference>
<comment type="pathway">
    <text evidence="8">Protein modification; lipoprotein biosynthesis (N-acyl transfer).</text>
</comment>
<evidence type="ECO:0000313" key="11">
    <source>
        <dbReference type="Proteomes" id="UP000285138"/>
    </source>
</evidence>
<dbReference type="GO" id="GO:0005886">
    <property type="term" value="C:plasma membrane"/>
    <property type="evidence" value="ECO:0007669"/>
    <property type="project" value="UniProtKB-SubCell"/>
</dbReference>
<evidence type="ECO:0000256" key="1">
    <source>
        <dbReference type="ARBA" id="ARBA00004651"/>
    </source>
</evidence>
<protein>
    <recommendedName>
        <fullName evidence="8">Apolipoprotein N-acyltransferase</fullName>
        <shortName evidence="8">ALP N-acyltransferase</shortName>
        <ecNumber evidence="8">2.3.1.269</ecNumber>
    </recommendedName>
</protein>
<feature type="transmembrane region" description="Helical" evidence="8">
    <location>
        <begin position="114"/>
        <end position="130"/>
    </location>
</feature>
<feature type="transmembrane region" description="Helical" evidence="8">
    <location>
        <begin position="83"/>
        <end position="107"/>
    </location>
</feature>